<dbReference type="InterPro" id="IPR005475">
    <property type="entry name" value="Transketolase-like_Pyr-bd"/>
</dbReference>
<evidence type="ECO:0000256" key="3">
    <source>
        <dbReference type="ARBA" id="ARBA00001946"/>
    </source>
</evidence>
<feature type="compositionally biased region" description="Basic and acidic residues" evidence="12">
    <location>
        <begin position="277"/>
        <end position="288"/>
    </location>
</feature>
<dbReference type="InterPro" id="IPR009014">
    <property type="entry name" value="Transketo_C/PFOR_II"/>
</dbReference>
<dbReference type="GO" id="GO:0004802">
    <property type="term" value="F:transketolase activity"/>
    <property type="evidence" value="ECO:0007669"/>
    <property type="project" value="TreeGrafter"/>
</dbReference>
<dbReference type="Pfam" id="PF00456">
    <property type="entry name" value="Transketolase_N"/>
    <property type="match status" value="1"/>
</dbReference>
<comment type="caution">
    <text evidence="14">The sequence shown here is derived from an EMBL/GenBank/DDBJ whole genome shotgun (WGS) entry which is preliminary data.</text>
</comment>
<dbReference type="SUPFAM" id="SSF52922">
    <property type="entry name" value="TK C-terminal domain-like"/>
    <property type="match status" value="1"/>
</dbReference>
<dbReference type="Pfam" id="PF02780">
    <property type="entry name" value="Transketolase_C"/>
    <property type="match status" value="1"/>
</dbReference>
<evidence type="ECO:0000256" key="1">
    <source>
        <dbReference type="ARBA" id="ARBA00001913"/>
    </source>
</evidence>
<dbReference type="AlphaFoldDB" id="A0A1F7RB30"/>
<evidence type="ECO:0000256" key="5">
    <source>
        <dbReference type="ARBA" id="ARBA00007131"/>
    </source>
</evidence>
<evidence type="ECO:0000256" key="2">
    <source>
        <dbReference type="ARBA" id="ARBA00001936"/>
    </source>
</evidence>
<comment type="cofactor">
    <cofactor evidence="2">
        <name>Mn(2+)</name>
        <dbReference type="ChEBI" id="CHEBI:29035"/>
    </cofactor>
</comment>
<dbReference type="CDD" id="cd02012">
    <property type="entry name" value="TPP_TK"/>
    <property type="match status" value="1"/>
</dbReference>
<accession>A0A1F7RB30</accession>
<dbReference type="InterPro" id="IPR033248">
    <property type="entry name" value="Transketolase_C"/>
</dbReference>
<evidence type="ECO:0000256" key="12">
    <source>
        <dbReference type="SAM" id="MobiDB-lite"/>
    </source>
</evidence>
<gene>
    <name evidence="14" type="ORF">A2042_09745</name>
</gene>
<keyword evidence="11" id="KW-0786">Thiamine pyrophosphate</keyword>
<evidence type="ECO:0000313" key="14">
    <source>
        <dbReference type="EMBL" id="OGL38752.1"/>
    </source>
</evidence>
<comment type="cofactor">
    <cofactor evidence="4">
        <name>thiamine diphosphate</name>
        <dbReference type="ChEBI" id="CHEBI:58937"/>
    </cofactor>
</comment>
<keyword evidence="9" id="KW-0106">Calcium</keyword>
<dbReference type="EMBL" id="MGDB01000138">
    <property type="protein sequence ID" value="OGL38752.1"/>
    <property type="molecule type" value="Genomic_DNA"/>
</dbReference>
<dbReference type="Proteomes" id="UP000178526">
    <property type="component" value="Unassembled WGS sequence"/>
</dbReference>
<dbReference type="Gene3D" id="3.40.50.920">
    <property type="match status" value="1"/>
</dbReference>
<evidence type="ECO:0000313" key="15">
    <source>
        <dbReference type="Proteomes" id="UP000178526"/>
    </source>
</evidence>
<dbReference type="FunFam" id="3.40.50.970:FF:000129">
    <property type="entry name" value="Transketolase"/>
    <property type="match status" value="1"/>
</dbReference>
<evidence type="ECO:0000256" key="4">
    <source>
        <dbReference type="ARBA" id="ARBA00001964"/>
    </source>
</evidence>
<comment type="similarity">
    <text evidence="5">Belongs to the transketolase family.</text>
</comment>
<evidence type="ECO:0000256" key="8">
    <source>
        <dbReference type="ARBA" id="ARBA00022723"/>
    </source>
</evidence>
<comment type="cofactor">
    <cofactor evidence="1">
        <name>Ca(2+)</name>
        <dbReference type="ChEBI" id="CHEBI:29108"/>
    </cofactor>
</comment>
<protein>
    <submittedName>
        <fullName evidence="14">Transketolase</fullName>
    </submittedName>
</protein>
<dbReference type="PANTHER" id="PTHR43195:SF1">
    <property type="entry name" value="FI06132P-RELATED"/>
    <property type="match status" value="1"/>
</dbReference>
<dbReference type="Gene3D" id="3.40.50.970">
    <property type="match status" value="2"/>
</dbReference>
<dbReference type="Pfam" id="PF02779">
    <property type="entry name" value="Transket_pyr"/>
    <property type="match status" value="1"/>
</dbReference>
<proteinExistence type="inferred from homology"/>
<dbReference type="GO" id="GO:0046872">
    <property type="term" value="F:metal ion binding"/>
    <property type="evidence" value="ECO:0007669"/>
    <property type="project" value="UniProtKB-KW"/>
</dbReference>
<dbReference type="InterPro" id="IPR051424">
    <property type="entry name" value="Transketolase-like"/>
</dbReference>
<name>A0A1F7RB30_9BACT</name>
<dbReference type="NCBIfam" id="NF004559">
    <property type="entry name" value="PRK05899.2-5"/>
    <property type="match status" value="1"/>
</dbReference>
<evidence type="ECO:0000256" key="6">
    <source>
        <dbReference type="ARBA" id="ARBA00011738"/>
    </source>
</evidence>
<reference evidence="14 15" key="1">
    <citation type="journal article" date="2016" name="Nat. Commun.">
        <title>Thousands of microbial genomes shed light on interconnected biogeochemical processes in an aquifer system.</title>
        <authorList>
            <person name="Anantharaman K."/>
            <person name="Brown C.T."/>
            <person name="Hug L.A."/>
            <person name="Sharon I."/>
            <person name="Castelle C.J."/>
            <person name="Probst A.J."/>
            <person name="Thomas B.C."/>
            <person name="Singh A."/>
            <person name="Wilkins M.J."/>
            <person name="Karaoz U."/>
            <person name="Brodie E.L."/>
            <person name="Williams K.H."/>
            <person name="Hubbard S.S."/>
            <person name="Banfield J.F."/>
        </authorList>
    </citation>
    <scope>NUCLEOTIDE SEQUENCE [LARGE SCALE GENOMIC DNA]</scope>
</reference>
<feature type="region of interest" description="Disordered" evidence="12">
    <location>
        <begin position="277"/>
        <end position="303"/>
    </location>
</feature>
<comment type="cofactor">
    <cofactor evidence="3">
        <name>Mg(2+)</name>
        <dbReference type="ChEBI" id="CHEBI:18420"/>
    </cofactor>
</comment>
<dbReference type="InterPro" id="IPR005474">
    <property type="entry name" value="Transketolase_N"/>
</dbReference>
<dbReference type="SUPFAM" id="SSF52518">
    <property type="entry name" value="Thiamin diphosphate-binding fold (THDP-binding)"/>
    <property type="match status" value="2"/>
</dbReference>
<organism evidence="14 15">
    <name type="scientific">Candidatus Schekmanbacteria bacterium GWA2_38_11</name>
    <dbReference type="NCBI Taxonomy" id="1817876"/>
    <lineage>
        <taxon>Bacteria</taxon>
        <taxon>Candidatus Schekmaniibacteriota</taxon>
    </lineage>
</organism>
<dbReference type="GO" id="GO:0005737">
    <property type="term" value="C:cytoplasm"/>
    <property type="evidence" value="ECO:0007669"/>
    <property type="project" value="UniProtKB-ARBA"/>
</dbReference>
<keyword evidence="10" id="KW-0460">Magnesium</keyword>
<dbReference type="SMART" id="SM00861">
    <property type="entry name" value="Transket_pyr"/>
    <property type="match status" value="1"/>
</dbReference>
<evidence type="ECO:0000256" key="9">
    <source>
        <dbReference type="ARBA" id="ARBA00022837"/>
    </source>
</evidence>
<evidence type="ECO:0000256" key="11">
    <source>
        <dbReference type="ARBA" id="ARBA00023052"/>
    </source>
</evidence>
<feature type="domain" description="Transketolase-like pyrimidine-binding" evidence="13">
    <location>
        <begin position="308"/>
        <end position="471"/>
    </location>
</feature>
<dbReference type="InterPro" id="IPR029061">
    <property type="entry name" value="THDP-binding"/>
</dbReference>
<evidence type="ECO:0000259" key="13">
    <source>
        <dbReference type="SMART" id="SM00861"/>
    </source>
</evidence>
<keyword evidence="8" id="KW-0479">Metal-binding</keyword>
<dbReference type="PANTHER" id="PTHR43195">
    <property type="entry name" value="TRANSKETOLASE"/>
    <property type="match status" value="1"/>
</dbReference>
<dbReference type="CDD" id="cd07033">
    <property type="entry name" value="TPP_PYR_DXS_TK_like"/>
    <property type="match status" value="1"/>
</dbReference>
<sequence>MESKQDLEKLAKLVRYFILVSTTQAGSGHPTSSLSAADLLTGLLFGGVFKFDTDNPDHSNNDRLIFSKGHASPLLYSLWAAAGKVSEKELLTLRKFNSPLEGHPAVAFRYVDAATGSLGQGLSIGLGMALNAKYIDKLPYRTYVLLGDSEMSEGSQWEAIQVAAHYQLDNLVGIIDVNGLGQRGETMYGHNIEAYGKRVESFGWKTILINGHNFDEILAAYKKAFTVTDKPVMIIAKTIKGKGISFIEDKNGWHGKALNREQLEEALKELGEVDKSISGEIPKPEDLKTKKKSPQSSGEINYPADKPIATRKAYGNALVRIFPEFPDMVVLDAEVCNSTFAQAFMEKYPERFFEMYIAEQNMVGTALGLSCRGKIPFISTFATFFTRAFDQIRMCQYSEANIKFAGSHAGVSIGEDGPSQMGIEDIAMFRVIFNSVVLYPSDGVSTEKLVEEAAKHRGIVYIRLTRKDSPVIYGKDEEFPIGGSKVVRQSKDDVVTVAAAGVTLNEALSAYEELKKEGISIRIIDLYSIKPIDVASLKKAGNITKAIITVEDHYIEGGIGEAVRSALAAYNIPVYSLSVKKIPKSGNPGELLDYEEISKNAIIKKVRKLL</sequence>
<dbReference type="GO" id="GO:0030976">
    <property type="term" value="F:thiamine pyrophosphate binding"/>
    <property type="evidence" value="ECO:0007669"/>
    <property type="project" value="TreeGrafter"/>
</dbReference>
<keyword evidence="7" id="KW-0808">Transferase</keyword>
<dbReference type="InterPro" id="IPR020826">
    <property type="entry name" value="Transketolase_BS"/>
</dbReference>
<evidence type="ECO:0000256" key="10">
    <source>
        <dbReference type="ARBA" id="ARBA00022842"/>
    </source>
</evidence>
<comment type="subunit">
    <text evidence="6">Homodimer.</text>
</comment>
<dbReference type="PROSITE" id="PS00802">
    <property type="entry name" value="TRANSKETOLASE_2"/>
    <property type="match status" value="1"/>
</dbReference>
<evidence type="ECO:0000256" key="7">
    <source>
        <dbReference type="ARBA" id="ARBA00022679"/>
    </source>
</evidence>